<feature type="compositionally biased region" description="Basic and acidic residues" evidence="2">
    <location>
        <begin position="384"/>
        <end position="396"/>
    </location>
</feature>
<feature type="compositionally biased region" description="Basic and acidic residues" evidence="2">
    <location>
        <begin position="667"/>
        <end position="749"/>
    </location>
</feature>
<protein>
    <submittedName>
        <fullName evidence="4">Bcl-2-associated transcription factor 1 isoform X1</fullName>
    </submittedName>
</protein>
<gene>
    <name evidence="4" type="primary">BCLAF1</name>
</gene>
<feature type="compositionally biased region" description="Low complexity" evidence="2">
    <location>
        <begin position="223"/>
        <end position="243"/>
    </location>
</feature>
<feature type="region of interest" description="Disordered" evidence="2">
    <location>
        <begin position="1"/>
        <end position="451"/>
    </location>
</feature>
<feature type="compositionally biased region" description="Low complexity" evidence="2">
    <location>
        <begin position="135"/>
        <end position="156"/>
    </location>
</feature>
<dbReference type="GeneID" id="103053101"/>
<dbReference type="KEGG" id="pbi:103053101"/>
<keyword evidence="3" id="KW-1185">Reference proteome</keyword>
<feature type="compositionally biased region" description="Basic and acidic residues" evidence="2">
    <location>
        <begin position="183"/>
        <end position="197"/>
    </location>
</feature>
<dbReference type="GO" id="GO:0003677">
    <property type="term" value="F:DNA binding"/>
    <property type="evidence" value="ECO:0007669"/>
    <property type="project" value="TreeGrafter"/>
</dbReference>
<feature type="compositionally biased region" description="Basic and acidic residues" evidence="2">
    <location>
        <begin position="907"/>
        <end position="918"/>
    </location>
</feature>
<dbReference type="InterPro" id="IPR029199">
    <property type="entry name" value="THRAP3_BCLAF1"/>
</dbReference>
<feature type="compositionally biased region" description="Basic and acidic residues" evidence="2">
    <location>
        <begin position="763"/>
        <end position="785"/>
    </location>
</feature>
<dbReference type="CTD" id="9774"/>
<feature type="compositionally biased region" description="Basic and acidic residues" evidence="2">
    <location>
        <begin position="351"/>
        <end position="372"/>
    </location>
</feature>
<dbReference type="Proteomes" id="UP000695026">
    <property type="component" value="Unplaced"/>
</dbReference>
<feature type="compositionally biased region" description="Basic and acidic residues" evidence="2">
    <location>
        <begin position="637"/>
        <end position="655"/>
    </location>
</feature>
<proteinExistence type="inferred from homology"/>
<dbReference type="Pfam" id="PF15440">
    <property type="entry name" value="THRAP3_BCLAF1"/>
    <property type="match status" value="1"/>
</dbReference>
<feature type="region of interest" description="Disordered" evidence="2">
    <location>
        <begin position="864"/>
        <end position="918"/>
    </location>
</feature>
<comment type="similarity">
    <text evidence="1">Belongs to the BCLAF1/THRAP3 family.</text>
</comment>
<reference evidence="4" key="1">
    <citation type="submission" date="2025-08" db="UniProtKB">
        <authorList>
            <consortium name="RefSeq"/>
        </authorList>
    </citation>
    <scope>IDENTIFICATION</scope>
    <source>
        <tissue evidence="4">Liver</tissue>
    </source>
</reference>
<feature type="compositionally biased region" description="Basic and acidic residues" evidence="2">
    <location>
        <begin position="161"/>
        <end position="171"/>
    </location>
</feature>
<feature type="compositionally biased region" description="Acidic residues" evidence="2">
    <location>
        <begin position="897"/>
        <end position="906"/>
    </location>
</feature>
<name>A0A9F2KTI3_PYTBI</name>
<sequence length="918" mass="106127">MGRSNTRSHSSRSKTRSQSSSRSRSRSHSRKKRYSSRSRSRTYSRSRSRDRVYNRDYRRDYRNNRGMRRPYGYRGRGRGYYPGGGGRYHRGGYRPVWNRRHSRSPRRGRSRSRSPKRRSVSSQRSRSRSRRSYRSSRSPRSSSSRSSSPYSKSPVSSKRRGSSEKQPKKTEAAALQDSPLKSKSQEEEKSTFEHDPSETLDDFNKSAAASADIWPGLSAYDNSPRSPHSPSIASPPSQSSSCSDAHLLSTVHSAKDTPQHSHSIQHSPERSGSGSLGNGSSRYSPSQNSPLHHIPSRRSPAKAVASQNAAREETRMRSFYPETGEQESAKGGKFLKRYTDEESRVYLLDRSNAREKDAQKDRGSEKGRTEGEREWEDQEALEYYMDKESGKQKFNDSEGEDTEETEDYRQFRKSVLADQGKNFAASHRNVEEEGSKYKSKISMKANREGEGFREDKGYKLKETTSYIVERPSLVKDKYKEDEKISERMMKKEMQSPEQVKSEKLKELFDYSPPLHKNLDMREKAIFREESPLRIKMIASDSHRPEVKLKMAPVPLDDSNRPASLTKDRLLASTLVHSVKKEQEFRSIFDHIKLPQASKSTSESFIQHIVSLVHHVKEQYFKSSGMTLSERFTAYQKATEEHSTRQKSPEIHRRIDISPSTLRKHTRLSGEERAFKEETQKGDKKLKCDSADLRHDIDRRRKERSKERGDSKGSRESSGSRKQEKIPKDYKDYKTFKDDSKQKREQDHSRSSSTSSPSSSSSSCREEKDCKKERDEELKPHHEQKEYPGFTGVGRPRGTFFRIRGRGRARGVFAGTNTGPSNSNTTFQKRPKEEEWDPEYTPKSKKYFLHDDRDDGVDYWAKRGRGRGTFQRGRGRFNFKKSGSSPKWTHDKYQGDGLVEDEEETMENEDKERRKEEKE</sequence>
<dbReference type="OrthoDB" id="9948513at2759"/>
<feature type="compositionally biased region" description="Basic residues" evidence="2">
    <location>
        <begin position="87"/>
        <end position="134"/>
    </location>
</feature>
<feature type="compositionally biased region" description="Basic and acidic residues" evidence="2">
    <location>
        <begin position="47"/>
        <end position="63"/>
    </location>
</feature>
<dbReference type="RefSeq" id="XP_007420969.1">
    <property type="nucleotide sequence ID" value="XM_007420907.3"/>
</dbReference>
<feature type="compositionally biased region" description="Low complexity" evidence="2">
    <location>
        <begin position="750"/>
        <end position="762"/>
    </location>
</feature>
<evidence type="ECO:0000256" key="1">
    <source>
        <dbReference type="ARBA" id="ARBA00006481"/>
    </source>
</evidence>
<feature type="region of interest" description="Disordered" evidence="2">
    <location>
        <begin position="637"/>
        <end position="840"/>
    </location>
</feature>
<dbReference type="GO" id="GO:0045944">
    <property type="term" value="P:positive regulation of transcription by RNA polymerase II"/>
    <property type="evidence" value="ECO:0007669"/>
    <property type="project" value="TreeGrafter"/>
</dbReference>
<evidence type="ECO:0000313" key="4">
    <source>
        <dbReference type="RefSeq" id="XP_007420969.1"/>
    </source>
</evidence>
<dbReference type="PANTHER" id="PTHR15268">
    <property type="entry name" value="THRAP3/BCLAF1"/>
    <property type="match status" value="1"/>
</dbReference>
<feature type="compositionally biased region" description="Acidic residues" evidence="2">
    <location>
        <begin position="397"/>
        <end position="406"/>
    </location>
</feature>
<organism evidence="3 4">
    <name type="scientific">Python bivittatus</name>
    <name type="common">Burmese python</name>
    <name type="synonym">Python molurus bivittatus</name>
    <dbReference type="NCBI Taxonomy" id="176946"/>
    <lineage>
        <taxon>Eukaryota</taxon>
        <taxon>Metazoa</taxon>
        <taxon>Chordata</taxon>
        <taxon>Craniata</taxon>
        <taxon>Vertebrata</taxon>
        <taxon>Euteleostomi</taxon>
        <taxon>Lepidosauria</taxon>
        <taxon>Squamata</taxon>
        <taxon>Bifurcata</taxon>
        <taxon>Unidentata</taxon>
        <taxon>Episquamata</taxon>
        <taxon>Toxicofera</taxon>
        <taxon>Serpentes</taxon>
        <taxon>Henophidia</taxon>
        <taxon>Pythonidae</taxon>
        <taxon>Python</taxon>
    </lineage>
</organism>
<dbReference type="AlphaFoldDB" id="A0A9F2KTI3"/>
<dbReference type="GO" id="GO:0016592">
    <property type="term" value="C:mediator complex"/>
    <property type="evidence" value="ECO:0007669"/>
    <property type="project" value="TreeGrafter"/>
</dbReference>
<evidence type="ECO:0000313" key="3">
    <source>
        <dbReference type="Proteomes" id="UP000695026"/>
    </source>
</evidence>
<feature type="compositionally biased region" description="Low complexity" evidence="2">
    <location>
        <begin position="809"/>
        <end position="825"/>
    </location>
</feature>
<feature type="compositionally biased region" description="Basic residues" evidence="2">
    <location>
        <begin position="23"/>
        <end position="46"/>
    </location>
</feature>
<dbReference type="OMA" id="KEENQKX"/>
<dbReference type="GO" id="GO:0003712">
    <property type="term" value="F:transcription coregulator activity"/>
    <property type="evidence" value="ECO:0007669"/>
    <property type="project" value="TreeGrafter"/>
</dbReference>
<evidence type="ECO:0000256" key="2">
    <source>
        <dbReference type="SAM" id="MobiDB-lite"/>
    </source>
</evidence>
<accession>A0A9F2KTI3</accession>
<dbReference type="PANTHER" id="PTHR15268:SF4">
    <property type="entry name" value="BCL-2-ASSOCIATED TRANSCRIPTION FACTOR 1"/>
    <property type="match status" value="1"/>
</dbReference>